<dbReference type="AlphaFoldDB" id="A0A6L2NWN4"/>
<sequence length="628" mass="70864">MKGSLRQFSVARTPQQNEVAERRNRTQIEEDNVNSTNNVNTVSSTVNTAGTIEVNVVGENISIELQIDPNMPVLEDVGTFNFSSDDEDDVAVADMNNLDTTIQVSHIPTTRIHKDHPLDQEELCFTFERLMHEKFQMSSIGELTFLLGLQVKQKKDAKTINGEVQLHAQVDKKEIVIIESSIRRDLQLADEEGIDCLPNSTIFKQLALIGSTIPINLHHTTTIIQPLSSQRQKTQKPRKPTRKDSQVPQPSGPTKSVADEAVHKELGDRLVRVATTASRLEAEQDSGNTLQSDEDRLKLDKLMALCTNLQNMVLDLEKTKTTQRNEIDNLKRRVKKLKKRNRSRTYKLKRLYKVGLTARVKSSGDEESLDEDASKQERMIDDIDADEHITLVSVQDDADKEMFDVNILDGEEMFVARKEISSYTTYTFNDAGKEASIDYETSPVIVEPLRIEFPFLEDQFQEDSPLESPMADNRTMAQLLQAPTEGKEISSYTTYTFNDAGKEASIDYEMKMETLFEPTSNKLLKDSNYLIHSYRVVCFETFPNGDALRKCILEGPYTFSTVVVLAAVSATKNSPAVPEHTTVETLQTMSPKNKAHYESEKEAIHLILTGIRDKIYSTVDACKIAQEM</sequence>
<feature type="region of interest" description="Disordered" evidence="2">
    <location>
        <begin position="1"/>
        <end position="25"/>
    </location>
</feature>
<organism evidence="3">
    <name type="scientific">Tanacetum cinerariifolium</name>
    <name type="common">Dalmatian daisy</name>
    <name type="synonym">Chrysanthemum cinerariifolium</name>
    <dbReference type="NCBI Taxonomy" id="118510"/>
    <lineage>
        <taxon>Eukaryota</taxon>
        <taxon>Viridiplantae</taxon>
        <taxon>Streptophyta</taxon>
        <taxon>Embryophyta</taxon>
        <taxon>Tracheophyta</taxon>
        <taxon>Spermatophyta</taxon>
        <taxon>Magnoliopsida</taxon>
        <taxon>eudicotyledons</taxon>
        <taxon>Gunneridae</taxon>
        <taxon>Pentapetalae</taxon>
        <taxon>asterids</taxon>
        <taxon>campanulids</taxon>
        <taxon>Asterales</taxon>
        <taxon>Asteraceae</taxon>
        <taxon>Asteroideae</taxon>
        <taxon>Anthemideae</taxon>
        <taxon>Anthemidinae</taxon>
        <taxon>Tanacetum</taxon>
    </lineage>
</organism>
<dbReference type="EMBL" id="BKCJ010010034">
    <property type="protein sequence ID" value="GEU89769.1"/>
    <property type="molecule type" value="Genomic_DNA"/>
</dbReference>
<evidence type="ECO:0000256" key="1">
    <source>
        <dbReference type="SAM" id="Coils"/>
    </source>
</evidence>
<name>A0A6L2NWN4_TANCI</name>
<accession>A0A6L2NWN4</accession>
<reference evidence="3" key="1">
    <citation type="journal article" date="2019" name="Sci. Rep.">
        <title>Draft genome of Tanacetum cinerariifolium, the natural source of mosquito coil.</title>
        <authorList>
            <person name="Yamashiro T."/>
            <person name="Shiraishi A."/>
            <person name="Satake H."/>
            <person name="Nakayama K."/>
        </authorList>
    </citation>
    <scope>NUCLEOTIDE SEQUENCE</scope>
</reference>
<proteinExistence type="predicted"/>
<feature type="compositionally biased region" description="Polar residues" evidence="2">
    <location>
        <begin position="1"/>
        <end position="18"/>
    </location>
</feature>
<gene>
    <name evidence="3" type="ORF">Tci_061747</name>
</gene>
<comment type="caution">
    <text evidence="3">The sequence shown here is derived from an EMBL/GenBank/DDBJ whole genome shotgun (WGS) entry which is preliminary data.</text>
</comment>
<feature type="region of interest" description="Disordered" evidence="2">
    <location>
        <begin position="224"/>
        <end position="262"/>
    </location>
</feature>
<feature type="coiled-coil region" evidence="1">
    <location>
        <begin position="299"/>
        <end position="340"/>
    </location>
</feature>
<evidence type="ECO:0000256" key="2">
    <source>
        <dbReference type="SAM" id="MobiDB-lite"/>
    </source>
</evidence>
<evidence type="ECO:0000313" key="3">
    <source>
        <dbReference type="EMBL" id="GEU89769.1"/>
    </source>
</evidence>
<protein>
    <submittedName>
        <fullName evidence="3">Uncharacterized protein</fullName>
    </submittedName>
</protein>
<keyword evidence="1" id="KW-0175">Coiled coil</keyword>